<feature type="domain" description="Carrier" evidence="2">
    <location>
        <begin position="1"/>
        <end position="72"/>
    </location>
</feature>
<feature type="region of interest" description="Disordered" evidence="1">
    <location>
        <begin position="71"/>
        <end position="104"/>
    </location>
</feature>
<evidence type="ECO:0000259" key="2">
    <source>
        <dbReference type="PROSITE" id="PS50075"/>
    </source>
</evidence>
<dbReference type="RefSeq" id="WP_079256141.1">
    <property type="nucleotide sequence ID" value="NZ_JAALLH010000001.1"/>
</dbReference>
<dbReference type="SUPFAM" id="SSF47336">
    <property type="entry name" value="ACP-like"/>
    <property type="match status" value="1"/>
</dbReference>
<feature type="compositionally biased region" description="Gly residues" evidence="1">
    <location>
        <begin position="78"/>
        <end position="91"/>
    </location>
</feature>
<dbReference type="AlphaFoldDB" id="A0A7X5WXF4"/>
<feature type="compositionally biased region" description="Low complexity" evidence="1">
    <location>
        <begin position="92"/>
        <end position="104"/>
    </location>
</feature>
<accession>A0A7X5WXF4</accession>
<evidence type="ECO:0000256" key="1">
    <source>
        <dbReference type="SAM" id="MobiDB-lite"/>
    </source>
</evidence>
<evidence type="ECO:0000313" key="3">
    <source>
        <dbReference type="EMBL" id="NIY62805.1"/>
    </source>
</evidence>
<dbReference type="Proteomes" id="UP000536624">
    <property type="component" value="Unassembled WGS sequence"/>
</dbReference>
<organism evidence="3 4">
    <name type="scientific">Streptomyces malaysiensis</name>
    <dbReference type="NCBI Taxonomy" id="92644"/>
    <lineage>
        <taxon>Bacteria</taxon>
        <taxon>Bacillati</taxon>
        <taxon>Actinomycetota</taxon>
        <taxon>Actinomycetes</taxon>
        <taxon>Kitasatosporales</taxon>
        <taxon>Streptomycetaceae</taxon>
        <taxon>Streptomyces</taxon>
        <taxon>Streptomyces violaceusniger group</taxon>
    </lineage>
</organism>
<sequence length="104" mass="11039">MELTAIVADVLGIAPERVVDSARPGELENWDSVRHVHLIMRLEKQYGVSFDYAEMTRLTSVGDIRSALREKGADTGVARGGETGGRSGGESGAEPAARAENGNV</sequence>
<dbReference type="Gene3D" id="1.10.1200.10">
    <property type="entry name" value="ACP-like"/>
    <property type="match status" value="1"/>
</dbReference>
<reference evidence="3 4" key="1">
    <citation type="submission" date="2020-02" db="EMBL/GenBank/DDBJ databases">
        <title>Streptomyces malaysiensis DSM14702 (JHCC583434, PFL_A843) Genome sequencing and assembly.</title>
        <authorList>
            <person name="Samborskyy M."/>
        </authorList>
    </citation>
    <scope>NUCLEOTIDE SEQUENCE [LARGE SCALE GENOMIC DNA]</scope>
    <source>
        <strain evidence="3 4">DSM 14702</strain>
    </source>
</reference>
<dbReference type="InterPro" id="IPR009081">
    <property type="entry name" value="PP-bd_ACP"/>
</dbReference>
<evidence type="ECO:0000313" key="4">
    <source>
        <dbReference type="Proteomes" id="UP000536624"/>
    </source>
</evidence>
<protein>
    <recommendedName>
        <fullName evidence="2">Carrier domain-containing protein</fullName>
    </recommendedName>
</protein>
<dbReference type="EMBL" id="JAALLH010000001">
    <property type="protein sequence ID" value="NIY62805.1"/>
    <property type="molecule type" value="Genomic_DNA"/>
</dbReference>
<proteinExistence type="predicted"/>
<gene>
    <name evidence="3" type="ORF">SMALB_0725</name>
</gene>
<dbReference type="Pfam" id="PF00550">
    <property type="entry name" value="PP-binding"/>
    <property type="match status" value="1"/>
</dbReference>
<comment type="caution">
    <text evidence="3">The sequence shown here is derived from an EMBL/GenBank/DDBJ whole genome shotgun (WGS) entry which is preliminary data.</text>
</comment>
<name>A0A7X5WXF4_STRMQ</name>
<dbReference type="PROSITE" id="PS50075">
    <property type="entry name" value="CARRIER"/>
    <property type="match status" value="1"/>
</dbReference>
<dbReference type="InterPro" id="IPR036736">
    <property type="entry name" value="ACP-like_sf"/>
</dbReference>